<dbReference type="SUPFAM" id="SSF52743">
    <property type="entry name" value="Subtilisin-like"/>
    <property type="match status" value="1"/>
</dbReference>
<evidence type="ECO:0000259" key="9">
    <source>
        <dbReference type="Pfam" id="PF05922"/>
    </source>
</evidence>
<dbReference type="GO" id="GO:0006508">
    <property type="term" value="P:proteolysis"/>
    <property type="evidence" value="ECO:0007669"/>
    <property type="project" value="UniProtKB-KW"/>
</dbReference>
<evidence type="ECO:0000256" key="1">
    <source>
        <dbReference type="ARBA" id="ARBA00011073"/>
    </source>
</evidence>
<dbReference type="InterPro" id="IPR041469">
    <property type="entry name" value="Subtilisin-like_FN3"/>
</dbReference>
<dbReference type="PANTHER" id="PTHR10795">
    <property type="entry name" value="PROPROTEIN CONVERTASE SUBTILISIN/KEXIN"/>
    <property type="match status" value="1"/>
</dbReference>
<evidence type="ECO:0000256" key="2">
    <source>
        <dbReference type="ARBA" id="ARBA00022670"/>
    </source>
</evidence>
<dbReference type="FunFam" id="3.40.50.200:FF:000006">
    <property type="entry name" value="Subtilisin-like protease SBT1.5"/>
    <property type="match status" value="1"/>
</dbReference>
<dbReference type="Gene3D" id="3.50.30.30">
    <property type="match status" value="1"/>
</dbReference>
<keyword evidence="3" id="KW-0732">Signal</keyword>
<keyword evidence="2 7" id="KW-0645">Protease</keyword>
<dbReference type="PRINTS" id="PR00723">
    <property type="entry name" value="SUBTILISIN"/>
</dbReference>
<dbReference type="Gene3D" id="3.40.50.200">
    <property type="entry name" value="Peptidase S8/S53 domain"/>
    <property type="match status" value="1"/>
</dbReference>
<dbReference type="Gramene" id="Aco020408.1.mrna1">
    <property type="protein sequence ID" value="Aco020408.1.mrna1"/>
    <property type="gene ID" value="Aco020408.1.path1"/>
</dbReference>
<dbReference type="RefSeq" id="XP_020092136.1">
    <property type="nucleotide sequence ID" value="XM_020236547.1"/>
</dbReference>
<evidence type="ECO:0000313" key="11">
    <source>
        <dbReference type="Proteomes" id="UP000515123"/>
    </source>
</evidence>
<evidence type="ECO:0000313" key="12">
    <source>
        <dbReference type="RefSeq" id="XP_020092136.1"/>
    </source>
</evidence>
<organism evidence="11 12">
    <name type="scientific">Ananas comosus</name>
    <name type="common">Pineapple</name>
    <name type="synonym">Ananas ananas</name>
    <dbReference type="NCBI Taxonomy" id="4615"/>
    <lineage>
        <taxon>Eukaryota</taxon>
        <taxon>Viridiplantae</taxon>
        <taxon>Streptophyta</taxon>
        <taxon>Embryophyta</taxon>
        <taxon>Tracheophyta</taxon>
        <taxon>Spermatophyta</taxon>
        <taxon>Magnoliopsida</taxon>
        <taxon>Liliopsida</taxon>
        <taxon>Poales</taxon>
        <taxon>Bromeliaceae</taxon>
        <taxon>Bromelioideae</taxon>
        <taxon>Ananas</taxon>
    </lineage>
</organism>
<proteinExistence type="inferred from homology"/>
<feature type="active site" description="Charge relay system" evidence="6 7">
    <location>
        <position position="183"/>
    </location>
</feature>
<dbReference type="GO" id="GO:0004252">
    <property type="term" value="F:serine-type endopeptidase activity"/>
    <property type="evidence" value="ECO:0007669"/>
    <property type="project" value="UniProtKB-UniRule"/>
</dbReference>
<dbReference type="InterPro" id="IPR045051">
    <property type="entry name" value="SBT"/>
</dbReference>
<dbReference type="InterPro" id="IPR000209">
    <property type="entry name" value="Peptidase_S8/S53_dom"/>
</dbReference>
<protein>
    <submittedName>
        <fullName evidence="12">Subtilisin-like protease SBT1.8</fullName>
    </submittedName>
</protein>
<dbReference type="InterPro" id="IPR036852">
    <property type="entry name" value="Peptidase_S8/S53_dom_sf"/>
</dbReference>
<dbReference type="PROSITE" id="PS51892">
    <property type="entry name" value="SUBTILASE"/>
    <property type="match status" value="1"/>
</dbReference>
<dbReference type="CDD" id="cd04852">
    <property type="entry name" value="Peptidases_S8_3"/>
    <property type="match status" value="1"/>
</dbReference>
<evidence type="ECO:0000256" key="6">
    <source>
        <dbReference type="PIRSR" id="PIRSR615500-1"/>
    </source>
</evidence>
<feature type="domain" description="Inhibitor I9" evidence="9">
    <location>
        <begin position="57"/>
        <end position="151"/>
    </location>
</feature>
<gene>
    <name evidence="12" type="primary">LOC109712791</name>
</gene>
<evidence type="ECO:0000256" key="3">
    <source>
        <dbReference type="ARBA" id="ARBA00022729"/>
    </source>
</evidence>
<evidence type="ECO:0000259" key="8">
    <source>
        <dbReference type="Pfam" id="PF00082"/>
    </source>
</evidence>
<dbReference type="InterPro" id="IPR015500">
    <property type="entry name" value="Peptidase_S8_subtilisin-rel"/>
</dbReference>
<dbReference type="InterPro" id="IPR010259">
    <property type="entry name" value="S8pro/Inhibitor_I9"/>
</dbReference>
<sequence>MASTLSPMHYYTTSLFFSLAIVFLLLLLLLPPPFSCNALPKTLFDPFPMFPHNTTTTYIVHTSNVSRPPEFPSQTHWYNSILHSLANTTTNSTSNTSSATSAAAIVPRRILYTYRTLLHGFAATLSPQDALRVSRIPGVIGVYADRVLRLHTTRSPEFLGLHTDYGLWPESKFGEDVVVGLVDTGVWPESCSFDDAGLPPVDRSKWRGFCENGTRFDAGLCNNKLVGARFFAAGIEAAFEGFDLELLGEFRSPRDRAGHGTHTSSTAAGSHVAGANLFGFAPGTARGMAPRAKVAMYKACWSLGFCFASDVVAAIDAAVYDGVDVLSLSLGGLNRPYHDDPMAIATFAAVRRGVFVALSAGNGGPAELTVSNTEPWVLTVGAGSIDREFPANLTLGDGQVLVGESLYDELALHADMIPLVYLGYCGILHLVPDVVMGKIVVCDYADAAVGFYVQNAGGAGLISLTSSQWGEGIIVKPFPLPALTIGYSEALKLLSYINSTAEPVARLEFQLLTVIGEARAPKVASFSSRGPNPVVPEILKPDVIGPGLNILAAWPTETPLTHDGEGLDPRRVEFNIISGTSMSCPHLAGIAALLRQTNPRWSPAMIRSAIMTTAATLDNRLRPIAACENSSAATPLAIGAGLVRPQAARDPGLVYDAGEEDYVRFLQCALNYSSEELVKFSAAAAVGPERCGSQAGDLNYPSFAVVFGSGAGGAVRAATRTVTKVSEGAESYAVRIVNPRPDKVAVAVEPQRLEFAGGEWEERSYSVEFGSRLVDPDPEERKRREFGYIIWENEVHQVTSPVVFMWE</sequence>
<dbReference type="Proteomes" id="UP000515123">
    <property type="component" value="Linkage group 7"/>
</dbReference>
<dbReference type="Gene3D" id="3.30.70.80">
    <property type="entry name" value="Peptidase S8 propeptide/proteinase inhibitor I9"/>
    <property type="match status" value="1"/>
</dbReference>
<comment type="similarity">
    <text evidence="1 7">Belongs to the peptidase S8 family.</text>
</comment>
<evidence type="ECO:0000256" key="4">
    <source>
        <dbReference type="ARBA" id="ARBA00022801"/>
    </source>
</evidence>
<feature type="active site" description="Charge relay system" evidence="6 7">
    <location>
        <position position="259"/>
    </location>
</feature>
<reference evidence="12" key="2">
    <citation type="submission" date="2025-08" db="UniProtKB">
        <authorList>
            <consortium name="RefSeq"/>
        </authorList>
    </citation>
    <scope>IDENTIFICATION</scope>
    <source>
        <tissue evidence="12">Leaf</tissue>
    </source>
</reference>
<accession>A0A6P5F7H4</accession>
<keyword evidence="5 7" id="KW-0720">Serine protease</keyword>
<keyword evidence="11" id="KW-1185">Reference proteome</keyword>
<dbReference type="Pfam" id="PF00082">
    <property type="entry name" value="Peptidase_S8"/>
    <property type="match status" value="1"/>
</dbReference>
<dbReference type="OrthoDB" id="206201at2759"/>
<evidence type="ECO:0000259" key="10">
    <source>
        <dbReference type="Pfam" id="PF17766"/>
    </source>
</evidence>
<dbReference type="Gene3D" id="2.60.40.2310">
    <property type="match status" value="1"/>
</dbReference>
<evidence type="ECO:0000256" key="5">
    <source>
        <dbReference type="ARBA" id="ARBA00022825"/>
    </source>
</evidence>
<dbReference type="InterPro" id="IPR034197">
    <property type="entry name" value="Peptidases_S8_3"/>
</dbReference>
<dbReference type="AlphaFoldDB" id="A0A6P5F7H4"/>
<feature type="domain" description="Subtilisin-like protease fibronectin type-III" evidence="10">
    <location>
        <begin position="697"/>
        <end position="803"/>
    </location>
</feature>
<evidence type="ECO:0000256" key="7">
    <source>
        <dbReference type="PROSITE-ProRule" id="PRU01240"/>
    </source>
</evidence>
<feature type="domain" description="Peptidase S8/S53" evidence="8">
    <location>
        <begin position="174"/>
        <end position="617"/>
    </location>
</feature>
<dbReference type="Pfam" id="PF05922">
    <property type="entry name" value="Inhibitor_I9"/>
    <property type="match status" value="1"/>
</dbReference>
<dbReference type="CDD" id="cd02120">
    <property type="entry name" value="PA_subtilisin_like"/>
    <property type="match status" value="1"/>
</dbReference>
<reference evidence="11" key="1">
    <citation type="journal article" date="2015" name="Nat. Genet.">
        <title>The pineapple genome and the evolution of CAM photosynthesis.</title>
        <authorList>
            <person name="Ming R."/>
            <person name="VanBuren R."/>
            <person name="Wai C.M."/>
            <person name="Tang H."/>
            <person name="Schatz M.C."/>
            <person name="Bowers J.E."/>
            <person name="Lyons E."/>
            <person name="Wang M.L."/>
            <person name="Chen J."/>
            <person name="Biggers E."/>
            <person name="Zhang J."/>
            <person name="Huang L."/>
            <person name="Zhang L."/>
            <person name="Miao W."/>
            <person name="Zhang J."/>
            <person name="Ye Z."/>
            <person name="Miao C."/>
            <person name="Lin Z."/>
            <person name="Wang H."/>
            <person name="Zhou H."/>
            <person name="Yim W.C."/>
            <person name="Priest H.D."/>
            <person name="Zheng C."/>
            <person name="Woodhouse M."/>
            <person name="Edger P.P."/>
            <person name="Guyot R."/>
            <person name="Guo H.B."/>
            <person name="Guo H."/>
            <person name="Zheng G."/>
            <person name="Singh R."/>
            <person name="Sharma A."/>
            <person name="Min X."/>
            <person name="Zheng Y."/>
            <person name="Lee H."/>
            <person name="Gurtowski J."/>
            <person name="Sedlazeck F.J."/>
            <person name="Harkess A."/>
            <person name="McKain M.R."/>
            <person name="Liao Z."/>
            <person name="Fang J."/>
            <person name="Liu J."/>
            <person name="Zhang X."/>
            <person name="Zhang Q."/>
            <person name="Hu W."/>
            <person name="Qin Y."/>
            <person name="Wang K."/>
            <person name="Chen L.Y."/>
            <person name="Shirley N."/>
            <person name="Lin Y.R."/>
            <person name="Liu L.Y."/>
            <person name="Hernandez A.G."/>
            <person name="Wright C.L."/>
            <person name="Bulone V."/>
            <person name="Tuskan G.A."/>
            <person name="Heath K."/>
            <person name="Zee F."/>
            <person name="Moore P.H."/>
            <person name="Sunkar R."/>
            <person name="Leebens-Mack J.H."/>
            <person name="Mockler T."/>
            <person name="Bennetzen J.L."/>
            <person name="Freeling M."/>
            <person name="Sankoff D."/>
            <person name="Paterson A.H."/>
            <person name="Zhu X."/>
            <person name="Yang X."/>
            <person name="Smith J.A."/>
            <person name="Cushman J.C."/>
            <person name="Paull R.E."/>
            <person name="Yu Q."/>
        </authorList>
    </citation>
    <scope>NUCLEOTIDE SEQUENCE [LARGE SCALE GENOMIC DNA]</scope>
    <source>
        <strain evidence="11">cv. F153</strain>
    </source>
</reference>
<feature type="active site" description="Charge relay system" evidence="6 7">
    <location>
        <position position="581"/>
    </location>
</feature>
<name>A0A6P5F7H4_ANACO</name>
<dbReference type="InterPro" id="IPR037045">
    <property type="entry name" value="S8pro/Inhibitor_I9_sf"/>
</dbReference>
<dbReference type="GeneID" id="109712791"/>
<keyword evidence="4 7" id="KW-0378">Hydrolase</keyword>
<dbReference type="Pfam" id="PF17766">
    <property type="entry name" value="fn3_6"/>
    <property type="match status" value="1"/>
</dbReference>